<organism evidence="2 3">
    <name type="scientific">Athelia psychrophila</name>
    <dbReference type="NCBI Taxonomy" id="1759441"/>
    <lineage>
        <taxon>Eukaryota</taxon>
        <taxon>Fungi</taxon>
        <taxon>Dikarya</taxon>
        <taxon>Basidiomycota</taxon>
        <taxon>Agaricomycotina</taxon>
        <taxon>Agaricomycetes</taxon>
        <taxon>Agaricomycetidae</taxon>
        <taxon>Atheliales</taxon>
        <taxon>Atheliaceae</taxon>
        <taxon>Athelia</taxon>
    </lineage>
</organism>
<feature type="compositionally biased region" description="Polar residues" evidence="1">
    <location>
        <begin position="37"/>
        <end position="69"/>
    </location>
</feature>
<feature type="region of interest" description="Disordered" evidence="1">
    <location>
        <begin position="306"/>
        <end position="340"/>
    </location>
</feature>
<feature type="compositionally biased region" description="Basic and acidic residues" evidence="1">
    <location>
        <begin position="368"/>
        <end position="402"/>
    </location>
</feature>
<feature type="compositionally biased region" description="Polar residues" evidence="1">
    <location>
        <begin position="10"/>
        <end position="30"/>
    </location>
</feature>
<keyword evidence="3" id="KW-1185">Reference proteome</keyword>
<dbReference type="Proteomes" id="UP000076532">
    <property type="component" value="Unassembled WGS sequence"/>
</dbReference>
<evidence type="ECO:0000313" key="3">
    <source>
        <dbReference type="Proteomes" id="UP000076532"/>
    </source>
</evidence>
<dbReference type="AlphaFoldDB" id="A0A166ULX0"/>
<evidence type="ECO:0000256" key="1">
    <source>
        <dbReference type="SAM" id="MobiDB-lite"/>
    </source>
</evidence>
<feature type="region of interest" description="Disordered" evidence="1">
    <location>
        <begin position="368"/>
        <end position="403"/>
    </location>
</feature>
<protein>
    <submittedName>
        <fullName evidence="2">Uncharacterized protein</fullName>
    </submittedName>
</protein>
<gene>
    <name evidence="2" type="ORF">FIBSPDRAFT_925648</name>
</gene>
<dbReference type="EMBL" id="KV417488">
    <property type="protein sequence ID" value="KZP31819.1"/>
    <property type="molecule type" value="Genomic_DNA"/>
</dbReference>
<feature type="compositionally biased region" description="Basic and acidic residues" evidence="1">
    <location>
        <begin position="324"/>
        <end position="333"/>
    </location>
</feature>
<reference evidence="2 3" key="1">
    <citation type="journal article" date="2016" name="Mol. Biol. Evol.">
        <title>Comparative Genomics of Early-Diverging Mushroom-Forming Fungi Provides Insights into the Origins of Lignocellulose Decay Capabilities.</title>
        <authorList>
            <person name="Nagy L.G."/>
            <person name="Riley R."/>
            <person name="Tritt A."/>
            <person name="Adam C."/>
            <person name="Daum C."/>
            <person name="Floudas D."/>
            <person name="Sun H."/>
            <person name="Yadav J.S."/>
            <person name="Pangilinan J."/>
            <person name="Larsson K.H."/>
            <person name="Matsuura K."/>
            <person name="Barry K."/>
            <person name="Labutti K."/>
            <person name="Kuo R."/>
            <person name="Ohm R.A."/>
            <person name="Bhattacharya S.S."/>
            <person name="Shirouzu T."/>
            <person name="Yoshinaga Y."/>
            <person name="Martin F.M."/>
            <person name="Grigoriev I.V."/>
            <person name="Hibbett D.S."/>
        </authorList>
    </citation>
    <scope>NUCLEOTIDE SEQUENCE [LARGE SCALE GENOMIC DNA]</scope>
    <source>
        <strain evidence="2 3">CBS 109695</strain>
    </source>
</reference>
<proteinExistence type="predicted"/>
<name>A0A166ULX0_9AGAM</name>
<accession>A0A166ULX0</accession>
<evidence type="ECO:0000313" key="2">
    <source>
        <dbReference type="EMBL" id="KZP31819.1"/>
    </source>
</evidence>
<sequence>MDSSAHIDPYTNSLKSQGSTSKFPGVTLNQGVGPRAYQNTFRSSPVNSPISTQSELQLANPPQSTSHNGHSPLRFSMPLPNGEQESAGKRKQDSNLGEGPSKRKREGEDADDSGAKHWTDEEKGILFNWLMGPGQDEHWNALRAAKNSALRECASEVFDNKKSYQALKGCFERNFDVFRRIYAFQTFSAQMGTIAAKTDGDRIREYERRLLDARKNGCDIGNINARMVDQWHRTGWYQLFLSRWEGDPAVYARPVPRKFNRARSDGDPGDGEDDSTSFDPLVTMASNSYRERTPALSLITQFQGERNPSPAAMDIEPPVAQRSEPAKPSKDGLENPPSLAVPPGVMKACLQLLQTHCQQGSQKLEFLRKREDREDRESRERREFEKARNEREAAEWDLKKQSADTTMKSKLATDILANPAIDAATKQAAGDYLKRLFS</sequence>
<feature type="region of interest" description="Disordered" evidence="1">
    <location>
        <begin position="259"/>
        <end position="280"/>
    </location>
</feature>
<feature type="region of interest" description="Disordered" evidence="1">
    <location>
        <begin position="1"/>
        <end position="117"/>
    </location>
</feature>
<dbReference type="OrthoDB" id="2685034at2759"/>
<feature type="compositionally biased region" description="Acidic residues" evidence="1">
    <location>
        <begin position="267"/>
        <end position="276"/>
    </location>
</feature>